<reference evidence="4 5" key="1">
    <citation type="submission" date="2024-03" db="EMBL/GenBank/DDBJ databases">
        <title>Actinomycetospora sp. OC33-EN08, a novel actinomycete isolated from wild orchid (Aerides multiflora).</title>
        <authorList>
            <person name="Suriyachadkun C."/>
        </authorList>
    </citation>
    <scope>NUCLEOTIDE SEQUENCE [LARGE SCALE GENOMIC DNA]</scope>
    <source>
        <strain evidence="4 5">OC33-EN08</strain>
    </source>
</reference>
<dbReference type="PANTHER" id="PTHR11851">
    <property type="entry name" value="METALLOPROTEASE"/>
    <property type="match status" value="1"/>
</dbReference>
<organism evidence="4 5">
    <name type="scientific">Actinomycetospora aurantiaca</name>
    <dbReference type="NCBI Taxonomy" id="3129233"/>
    <lineage>
        <taxon>Bacteria</taxon>
        <taxon>Bacillati</taxon>
        <taxon>Actinomycetota</taxon>
        <taxon>Actinomycetes</taxon>
        <taxon>Pseudonocardiales</taxon>
        <taxon>Pseudonocardiaceae</taxon>
        <taxon>Actinomycetospora</taxon>
    </lineage>
</organism>
<gene>
    <name evidence="4" type="ORF">WCD74_07480</name>
</gene>
<dbReference type="EMBL" id="JBBEGN010000002">
    <property type="protein sequence ID" value="MEJ2867603.1"/>
    <property type="molecule type" value="Genomic_DNA"/>
</dbReference>
<evidence type="ECO:0000313" key="5">
    <source>
        <dbReference type="Proteomes" id="UP001385809"/>
    </source>
</evidence>
<evidence type="ECO:0000259" key="2">
    <source>
        <dbReference type="Pfam" id="PF00675"/>
    </source>
</evidence>
<comment type="caution">
    <text evidence="4">The sequence shown here is derived from an EMBL/GenBank/DDBJ whole genome shotgun (WGS) entry which is preliminary data.</text>
</comment>
<feature type="compositionally biased region" description="Basic and acidic residues" evidence="1">
    <location>
        <begin position="11"/>
        <end position="20"/>
    </location>
</feature>
<evidence type="ECO:0000259" key="3">
    <source>
        <dbReference type="Pfam" id="PF05193"/>
    </source>
</evidence>
<dbReference type="PANTHER" id="PTHR11851:SF224">
    <property type="entry name" value="PROCESSING PROTEASE"/>
    <property type="match status" value="1"/>
</dbReference>
<sequence length="466" mass="49156">MSAATSAPSPADRRSADEIGRTPAGPRELPPLRAQPQVPAPEEVDTVLPTGLRVIAVRRPGVPMVEARLRIPFSGEDATDPRYAAVAEVLASTLLSGTDRRSRVSLDDDLAGVGGEIGFSVDPERLAAAGHALADGLPTLLDVIADVLTGATYPDDEVTRERERLAERIQVASAQPSVIARRALQRHRYGDHPATREMPEVADVAAVTREDLLEAHRRHVVPRGSALVLVGDLDPTSAVAAAEAALAPWDASQEAGLLPPLPALQGSELLLIDRPGAVQSQLRLSAAAIPRTDPRYPALQLANLAFGGYFSSRLVENLREDKGYTYHASSSLEFDPYGAALLVETDCASEVTAPALLEMRYELGRAAVVPPSAGELESARRYAVGSLLISLNTQAGLASTLAGLAGVGLDSTWMREHPQRLEAVTHEEVAAAAAEFLAPSRFTGVVVADAATSAESLRALGGIRIP</sequence>
<dbReference type="InterPro" id="IPR011765">
    <property type="entry name" value="Pept_M16_N"/>
</dbReference>
<keyword evidence="5" id="KW-1185">Reference proteome</keyword>
<dbReference type="Pfam" id="PF05193">
    <property type="entry name" value="Peptidase_M16_C"/>
    <property type="match status" value="1"/>
</dbReference>
<dbReference type="Pfam" id="PF00675">
    <property type="entry name" value="Peptidase_M16"/>
    <property type="match status" value="1"/>
</dbReference>
<dbReference type="SUPFAM" id="SSF63411">
    <property type="entry name" value="LuxS/MPP-like metallohydrolase"/>
    <property type="match status" value="2"/>
</dbReference>
<dbReference type="InterPro" id="IPR011249">
    <property type="entry name" value="Metalloenz_LuxS/M16"/>
</dbReference>
<feature type="domain" description="Peptidase M16 C-terminal" evidence="3">
    <location>
        <begin position="207"/>
        <end position="381"/>
    </location>
</feature>
<proteinExistence type="predicted"/>
<evidence type="ECO:0000256" key="1">
    <source>
        <dbReference type="SAM" id="MobiDB-lite"/>
    </source>
</evidence>
<feature type="region of interest" description="Disordered" evidence="1">
    <location>
        <begin position="1"/>
        <end position="42"/>
    </location>
</feature>
<name>A0ABU8MJX2_9PSEU</name>
<dbReference type="InterPro" id="IPR050361">
    <property type="entry name" value="MPP/UQCRC_Complex"/>
</dbReference>
<dbReference type="Gene3D" id="3.30.830.10">
    <property type="entry name" value="Metalloenzyme, LuxS/M16 peptidase-like"/>
    <property type="match status" value="2"/>
</dbReference>
<dbReference type="RefSeq" id="WP_337694192.1">
    <property type="nucleotide sequence ID" value="NZ_JBBEGN010000002.1"/>
</dbReference>
<protein>
    <submittedName>
        <fullName evidence="4">Pitrilysin family protein</fullName>
    </submittedName>
</protein>
<dbReference type="Proteomes" id="UP001385809">
    <property type="component" value="Unassembled WGS sequence"/>
</dbReference>
<dbReference type="InterPro" id="IPR007863">
    <property type="entry name" value="Peptidase_M16_C"/>
</dbReference>
<feature type="domain" description="Peptidase M16 N-terminal" evidence="2">
    <location>
        <begin position="83"/>
        <end position="196"/>
    </location>
</feature>
<evidence type="ECO:0000313" key="4">
    <source>
        <dbReference type="EMBL" id="MEJ2867603.1"/>
    </source>
</evidence>
<accession>A0ABU8MJX2</accession>